<dbReference type="EC" id="2.7.6.2" evidence="5"/>
<dbReference type="Pfam" id="PF04265">
    <property type="entry name" value="TPK_B1_binding"/>
    <property type="match status" value="1"/>
</dbReference>
<keyword evidence="1" id="KW-0808">Transferase</keyword>
<dbReference type="InterPro" id="IPR007371">
    <property type="entry name" value="TPK_catalytic"/>
</dbReference>
<evidence type="ECO:0000256" key="2">
    <source>
        <dbReference type="ARBA" id="ARBA00022741"/>
    </source>
</evidence>
<dbReference type="RefSeq" id="WP_097159544.1">
    <property type="nucleotide sequence ID" value="NZ_JBEPMQ010000007.1"/>
</dbReference>
<dbReference type="InterPro" id="IPR053149">
    <property type="entry name" value="TPK"/>
</dbReference>
<dbReference type="GO" id="GO:0005524">
    <property type="term" value="F:ATP binding"/>
    <property type="evidence" value="ECO:0007669"/>
    <property type="project" value="UniProtKB-KW"/>
</dbReference>
<dbReference type="InterPro" id="IPR036759">
    <property type="entry name" value="TPK_catalytic_sf"/>
</dbReference>
<protein>
    <recommendedName>
        <fullName evidence="5">Thiamine diphosphokinase</fullName>
        <ecNumber evidence="5">2.7.6.2</ecNumber>
    </recommendedName>
</protein>
<name>A0A285D2Z0_9BACI</name>
<keyword evidence="3 7" id="KW-0418">Kinase</keyword>
<evidence type="ECO:0000256" key="5">
    <source>
        <dbReference type="NCBIfam" id="TIGR01378"/>
    </source>
</evidence>
<dbReference type="Pfam" id="PF04263">
    <property type="entry name" value="TPK_catalytic"/>
    <property type="match status" value="1"/>
</dbReference>
<dbReference type="SMART" id="SM00983">
    <property type="entry name" value="TPK_B1_binding"/>
    <property type="match status" value="1"/>
</dbReference>
<dbReference type="SUPFAM" id="SSF63999">
    <property type="entry name" value="Thiamin pyrophosphokinase, catalytic domain"/>
    <property type="match status" value="1"/>
</dbReference>
<sequence length="216" mass="24886">MKLAIMAGGPIDHIPEKEELRNLPKDTKWIGIDRGVLTLFNYGIFPEIAVGDFDSVQEEEMKLIDQNVRYIETAQPEKDETDMELALNWAIQQNPSSLYIFGATGKRQDHQIANMYLLIKILEKLPQCQTEIRDRWNQISLYKPGTYQVEQTDFTYISFIPISEDILSLTLIGFKYELKNRHISFGSTLCISNELIEPIGTFSFNNGILMMIRSKD</sequence>
<evidence type="ECO:0000256" key="3">
    <source>
        <dbReference type="ARBA" id="ARBA00022777"/>
    </source>
</evidence>
<evidence type="ECO:0000256" key="4">
    <source>
        <dbReference type="ARBA" id="ARBA00022840"/>
    </source>
</evidence>
<feature type="domain" description="Thiamin pyrophosphokinase thiamin-binding" evidence="6">
    <location>
        <begin position="145"/>
        <end position="210"/>
    </location>
</feature>
<dbReference type="PANTHER" id="PTHR41299">
    <property type="entry name" value="THIAMINE PYROPHOSPHOKINASE"/>
    <property type="match status" value="1"/>
</dbReference>
<evidence type="ECO:0000259" key="6">
    <source>
        <dbReference type="SMART" id="SM00983"/>
    </source>
</evidence>
<dbReference type="GO" id="GO:0030975">
    <property type="term" value="F:thiamine binding"/>
    <property type="evidence" value="ECO:0007669"/>
    <property type="project" value="InterPro"/>
</dbReference>
<gene>
    <name evidence="7" type="ORF">SAMN05877753_107122</name>
</gene>
<proteinExistence type="predicted"/>
<dbReference type="OrthoDB" id="9804377at2"/>
<dbReference type="GO" id="GO:0016301">
    <property type="term" value="F:kinase activity"/>
    <property type="evidence" value="ECO:0007669"/>
    <property type="project" value="UniProtKB-KW"/>
</dbReference>
<dbReference type="Gene3D" id="3.40.50.10240">
    <property type="entry name" value="Thiamin pyrophosphokinase, catalytic domain"/>
    <property type="match status" value="1"/>
</dbReference>
<keyword evidence="4" id="KW-0067">ATP-binding</keyword>
<organism evidence="7 8">
    <name type="scientific">Bacillus oleivorans</name>
    <dbReference type="NCBI Taxonomy" id="1448271"/>
    <lineage>
        <taxon>Bacteria</taxon>
        <taxon>Bacillati</taxon>
        <taxon>Bacillota</taxon>
        <taxon>Bacilli</taxon>
        <taxon>Bacillales</taxon>
        <taxon>Bacillaceae</taxon>
        <taxon>Bacillus</taxon>
    </lineage>
</organism>
<accession>A0A285D2Z0</accession>
<dbReference type="InterPro" id="IPR006282">
    <property type="entry name" value="Thi_PPkinase"/>
</dbReference>
<dbReference type="PANTHER" id="PTHR41299:SF1">
    <property type="entry name" value="THIAMINE PYROPHOSPHOKINASE"/>
    <property type="match status" value="1"/>
</dbReference>
<keyword evidence="2" id="KW-0547">Nucleotide-binding</keyword>
<evidence type="ECO:0000313" key="8">
    <source>
        <dbReference type="Proteomes" id="UP000219546"/>
    </source>
</evidence>
<dbReference type="GO" id="GO:0009229">
    <property type="term" value="P:thiamine diphosphate biosynthetic process"/>
    <property type="evidence" value="ECO:0007669"/>
    <property type="project" value="InterPro"/>
</dbReference>
<evidence type="ECO:0000256" key="1">
    <source>
        <dbReference type="ARBA" id="ARBA00022679"/>
    </source>
</evidence>
<keyword evidence="8" id="KW-1185">Reference proteome</keyword>
<dbReference type="CDD" id="cd07995">
    <property type="entry name" value="TPK"/>
    <property type="match status" value="1"/>
</dbReference>
<dbReference type="Proteomes" id="UP000219546">
    <property type="component" value="Unassembled WGS sequence"/>
</dbReference>
<reference evidence="7 8" key="1">
    <citation type="submission" date="2017-08" db="EMBL/GenBank/DDBJ databases">
        <authorList>
            <person name="de Groot N.N."/>
        </authorList>
    </citation>
    <scope>NUCLEOTIDE SEQUENCE [LARGE SCALE GENOMIC DNA]</scope>
    <source>
        <strain evidence="7 8">JC228</strain>
    </source>
</reference>
<evidence type="ECO:0000313" key="7">
    <source>
        <dbReference type="EMBL" id="SNX73553.1"/>
    </source>
</evidence>
<dbReference type="GO" id="GO:0004788">
    <property type="term" value="F:thiamine diphosphokinase activity"/>
    <property type="evidence" value="ECO:0007669"/>
    <property type="project" value="UniProtKB-UniRule"/>
</dbReference>
<dbReference type="SUPFAM" id="SSF63862">
    <property type="entry name" value="Thiamin pyrophosphokinase, substrate-binding domain"/>
    <property type="match status" value="1"/>
</dbReference>
<dbReference type="EMBL" id="OAOP01000007">
    <property type="protein sequence ID" value="SNX73553.1"/>
    <property type="molecule type" value="Genomic_DNA"/>
</dbReference>
<dbReference type="AlphaFoldDB" id="A0A285D2Z0"/>
<dbReference type="GO" id="GO:0006772">
    <property type="term" value="P:thiamine metabolic process"/>
    <property type="evidence" value="ECO:0007669"/>
    <property type="project" value="UniProtKB-UniRule"/>
</dbReference>
<dbReference type="NCBIfam" id="TIGR01378">
    <property type="entry name" value="thi_PPkinase"/>
    <property type="match status" value="1"/>
</dbReference>
<dbReference type="InterPro" id="IPR007373">
    <property type="entry name" value="Thiamin_PyroPKinase_B1-bd"/>
</dbReference>
<dbReference type="InterPro" id="IPR036371">
    <property type="entry name" value="TPK_B1-bd_sf"/>
</dbReference>